<feature type="domain" description="STEEP1" evidence="2">
    <location>
        <begin position="21"/>
        <end position="166"/>
    </location>
</feature>
<organism evidence="3 4">
    <name type="scientific">Aspergillus coremiiformis</name>
    <dbReference type="NCBI Taxonomy" id="138285"/>
    <lineage>
        <taxon>Eukaryota</taxon>
        <taxon>Fungi</taxon>
        <taxon>Dikarya</taxon>
        <taxon>Ascomycota</taxon>
        <taxon>Pezizomycotina</taxon>
        <taxon>Eurotiomycetes</taxon>
        <taxon>Eurotiomycetidae</taxon>
        <taxon>Eurotiales</taxon>
        <taxon>Aspergillaceae</taxon>
        <taxon>Aspergillus</taxon>
        <taxon>Aspergillus subgen. Circumdati</taxon>
    </lineage>
</organism>
<accession>A0A5N6Z9K1</accession>
<protein>
    <recommendedName>
        <fullName evidence="2">STEEP1 domain-containing protein</fullName>
    </recommendedName>
</protein>
<dbReference type="InterPro" id="IPR057965">
    <property type="entry name" value="STEEP1_dom"/>
</dbReference>
<evidence type="ECO:0000259" key="2">
    <source>
        <dbReference type="Pfam" id="PF25809"/>
    </source>
</evidence>
<feature type="region of interest" description="Disordered" evidence="1">
    <location>
        <begin position="55"/>
        <end position="79"/>
    </location>
</feature>
<sequence>MFTAQPEPQPNQNQHQPTRLPVRTHHCRFCNHLLLATTHNIPSLPRRKDPAKDQAIILPFPPPRDNESDDDESNLRSRKQKHYSILLSTTVPDRKATLVRREDGFEKRLFLRCGRCRVVVGYFLDAVHFPSSSSTAATAATLDGEGGMEKVVYLLPGALVETEHMGDEGSDQEWRGWSAEL</sequence>
<dbReference type="AlphaFoldDB" id="A0A5N6Z9K1"/>
<feature type="region of interest" description="Disordered" evidence="1">
    <location>
        <begin position="1"/>
        <end position="20"/>
    </location>
</feature>
<name>A0A5N6Z9K1_9EURO</name>
<dbReference type="EMBL" id="ML739080">
    <property type="protein sequence ID" value="KAE8354098.1"/>
    <property type="molecule type" value="Genomic_DNA"/>
</dbReference>
<dbReference type="OrthoDB" id="418131at2759"/>
<proteinExistence type="predicted"/>
<evidence type="ECO:0000313" key="4">
    <source>
        <dbReference type="Proteomes" id="UP000327118"/>
    </source>
</evidence>
<keyword evidence="4" id="KW-1185">Reference proteome</keyword>
<reference evidence="4" key="1">
    <citation type="submission" date="2019-04" db="EMBL/GenBank/DDBJ databases">
        <title>Friends and foes A comparative genomics studyof 23 Aspergillus species from section Flavi.</title>
        <authorList>
            <consortium name="DOE Joint Genome Institute"/>
            <person name="Kjaerbolling I."/>
            <person name="Vesth T."/>
            <person name="Frisvad J.C."/>
            <person name="Nybo J.L."/>
            <person name="Theobald S."/>
            <person name="Kildgaard S."/>
            <person name="Isbrandt T."/>
            <person name="Kuo A."/>
            <person name="Sato A."/>
            <person name="Lyhne E.K."/>
            <person name="Kogle M.E."/>
            <person name="Wiebenga A."/>
            <person name="Kun R.S."/>
            <person name="Lubbers R.J."/>
            <person name="Makela M.R."/>
            <person name="Barry K."/>
            <person name="Chovatia M."/>
            <person name="Clum A."/>
            <person name="Daum C."/>
            <person name="Haridas S."/>
            <person name="He G."/>
            <person name="LaButti K."/>
            <person name="Lipzen A."/>
            <person name="Mondo S."/>
            <person name="Riley R."/>
            <person name="Salamov A."/>
            <person name="Simmons B.A."/>
            <person name="Magnuson J.K."/>
            <person name="Henrissat B."/>
            <person name="Mortensen U.H."/>
            <person name="Larsen T.O."/>
            <person name="Devries R.P."/>
            <person name="Grigoriev I.V."/>
            <person name="Machida M."/>
            <person name="Baker S.E."/>
            <person name="Andersen M.R."/>
        </authorList>
    </citation>
    <scope>NUCLEOTIDE SEQUENCE [LARGE SCALE GENOMIC DNA]</scope>
    <source>
        <strain evidence="4">CBS 553.77</strain>
    </source>
</reference>
<evidence type="ECO:0000256" key="1">
    <source>
        <dbReference type="SAM" id="MobiDB-lite"/>
    </source>
</evidence>
<evidence type="ECO:0000313" key="3">
    <source>
        <dbReference type="EMBL" id="KAE8354098.1"/>
    </source>
</evidence>
<dbReference type="Proteomes" id="UP000327118">
    <property type="component" value="Unassembled WGS sequence"/>
</dbReference>
<gene>
    <name evidence="3" type="ORF">BDV28DRAFT_156468</name>
</gene>
<dbReference type="Pfam" id="PF25809">
    <property type="entry name" value="STEEP1"/>
    <property type="match status" value="1"/>
</dbReference>